<dbReference type="GO" id="GO:0010181">
    <property type="term" value="F:FMN binding"/>
    <property type="evidence" value="ECO:0007669"/>
    <property type="project" value="InterPro"/>
</dbReference>
<dbReference type="Gene3D" id="2.30.110.10">
    <property type="entry name" value="Electron Transport, Fmn-binding Protein, Chain A"/>
    <property type="match status" value="1"/>
</dbReference>
<reference evidence="4 6" key="2">
    <citation type="submission" date="2020-01" db="EMBL/GenBank/DDBJ databases">
        <title>Genome sequence of a 1,3-propanediol producer, Clostridium butyricum S3.</title>
        <authorList>
            <person name="Zhou J."/>
        </authorList>
    </citation>
    <scope>NUCLEOTIDE SEQUENCE [LARGE SCALE GENOMIC DNA]</scope>
    <source>
        <strain evidence="4 6">S3</strain>
    </source>
</reference>
<evidence type="ECO:0000313" key="6">
    <source>
        <dbReference type="Proteomes" id="UP000474042"/>
    </source>
</evidence>
<feature type="domain" description="Flavin reductase like" evidence="2">
    <location>
        <begin position="48"/>
        <end position="161"/>
    </location>
</feature>
<reference evidence="3 5" key="1">
    <citation type="submission" date="2019-07" db="EMBL/GenBank/DDBJ databases">
        <title>Whole genome shotgun sequence of Clostridium butyricum NBRC 3858.</title>
        <authorList>
            <person name="Hosoyama A."/>
            <person name="Uohara A."/>
            <person name="Ohji S."/>
            <person name="Ichikawa N."/>
        </authorList>
    </citation>
    <scope>NUCLEOTIDE SEQUENCE [LARGE SCALE GENOMIC DNA]</scope>
    <source>
        <strain evidence="3 5">NBRC 3858</strain>
    </source>
</reference>
<dbReference type="GO" id="GO:0016646">
    <property type="term" value="F:oxidoreductase activity, acting on the CH-NH group of donors, NAD or NADP as acceptor"/>
    <property type="evidence" value="ECO:0007669"/>
    <property type="project" value="UniProtKB-ARBA"/>
</dbReference>
<dbReference type="InterPro" id="IPR052174">
    <property type="entry name" value="Flavoredoxin"/>
</dbReference>
<dbReference type="Pfam" id="PF01613">
    <property type="entry name" value="Flavin_Reduct"/>
    <property type="match status" value="1"/>
</dbReference>
<evidence type="ECO:0000313" key="3">
    <source>
        <dbReference type="EMBL" id="GEQ22782.1"/>
    </source>
</evidence>
<dbReference type="PANTHER" id="PTHR43567:SF5">
    <property type="entry name" value="HYPOTHETICAL CYTOSOLIC PROTEIN"/>
    <property type="match status" value="1"/>
</dbReference>
<dbReference type="RefSeq" id="WP_003427962.1">
    <property type="nucleotide sequence ID" value="NZ_BKBB01000029.1"/>
</dbReference>
<dbReference type="InterPro" id="IPR002563">
    <property type="entry name" value="Flavin_Rdtase-like_dom"/>
</dbReference>
<dbReference type="InterPro" id="IPR012349">
    <property type="entry name" value="Split_barrel_FMN-bd"/>
</dbReference>
<evidence type="ECO:0000313" key="4">
    <source>
        <dbReference type="EMBL" id="NAS17278.1"/>
    </source>
</evidence>
<name>A0A512TR94_CLOBU</name>
<dbReference type="AlphaFoldDB" id="A0A512TR94"/>
<dbReference type="Proteomes" id="UP000474042">
    <property type="component" value="Unassembled WGS sequence"/>
</dbReference>
<comment type="similarity">
    <text evidence="1">Belongs to the flavoredoxin family.</text>
</comment>
<sequence>MEDEILQIEKSINCLSSIGGFLSSGNEYKANTMSITWGSVGYMWKKKIFSVVISDIRYTKEFIDKGNTFTISIPYGRSFDKAIDLCGHNSGRDVNKEELTGIKFISGKVVESPVVDGCNMYYECKVILKQKVDVNSVNPELNLDEEENGYTMYFGEIVAQYLRE</sequence>
<dbReference type="EMBL" id="BKBC01000060">
    <property type="protein sequence ID" value="GEQ22782.1"/>
    <property type="molecule type" value="Genomic_DNA"/>
</dbReference>
<evidence type="ECO:0000259" key="2">
    <source>
        <dbReference type="Pfam" id="PF01613"/>
    </source>
</evidence>
<dbReference type="EMBL" id="WOFV02000010">
    <property type="protein sequence ID" value="NAS17278.1"/>
    <property type="molecule type" value="Genomic_DNA"/>
</dbReference>
<organism evidence="3 5">
    <name type="scientific">Clostridium butyricum</name>
    <dbReference type="NCBI Taxonomy" id="1492"/>
    <lineage>
        <taxon>Bacteria</taxon>
        <taxon>Bacillati</taxon>
        <taxon>Bacillota</taxon>
        <taxon>Clostridia</taxon>
        <taxon>Eubacteriales</taxon>
        <taxon>Clostridiaceae</taxon>
        <taxon>Clostridium</taxon>
    </lineage>
</organism>
<protein>
    <submittedName>
        <fullName evidence="4">Flavin reductase family protein</fullName>
    </submittedName>
</protein>
<comment type="caution">
    <text evidence="3">The sequence shown here is derived from an EMBL/GenBank/DDBJ whole genome shotgun (WGS) entry which is preliminary data.</text>
</comment>
<dbReference type="Proteomes" id="UP000321089">
    <property type="component" value="Unassembled WGS sequence"/>
</dbReference>
<evidence type="ECO:0000313" key="5">
    <source>
        <dbReference type="Proteomes" id="UP000321089"/>
    </source>
</evidence>
<evidence type="ECO:0000256" key="1">
    <source>
        <dbReference type="ARBA" id="ARBA00038054"/>
    </source>
</evidence>
<proteinExistence type="inferred from homology"/>
<dbReference type="SUPFAM" id="SSF50475">
    <property type="entry name" value="FMN-binding split barrel"/>
    <property type="match status" value="1"/>
</dbReference>
<gene>
    <name evidence="3" type="ORF">CBU02nite_32880</name>
    <name evidence="4" type="ORF">GND98_005200</name>
</gene>
<dbReference type="PANTHER" id="PTHR43567">
    <property type="entry name" value="FLAVOREDOXIN-RELATED-RELATED"/>
    <property type="match status" value="1"/>
</dbReference>
<accession>A0A512TR94</accession>